<gene>
    <name evidence="1" type="ORF">LTRI10_LOCUS18496</name>
</gene>
<evidence type="ECO:0000313" key="2">
    <source>
        <dbReference type="Proteomes" id="UP001497516"/>
    </source>
</evidence>
<evidence type="ECO:0000313" key="1">
    <source>
        <dbReference type="EMBL" id="CAL1376790.1"/>
    </source>
</evidence>
<accession>A0AAV2DTT4</accession>
<proteinExistence type="predicted"/>
<dbReference type="EMBL" id="OZ034816">
    <property type="protein sequence ID" value="CAL1376790.1"/>
    <property type="molecule type" value="Genomic_DNA"/>
</dbReference>
<reference evidence="1 2" key="1">
    <citation type="submission" date="2024-04" db="EMBL/GenBank/DDBJ databases">
        <authorList>
            <person name="Fracassetti M."/>
        </authorList>
    </citation>
    <scope>NUCLEOTIDE SEQUENCE [LARGE SCALE GENOMIC DNA]</scope>
</reference>
<protein>
    <submittedName>
        <fullName evidence="1">Uncharacterized protein</fullName>
    </submittedName>
</protein>
<organism evidence="1 2">
    <name type="scientific">Linum trigynum</name>
    <dbReference type="NCBI Taxonomy" id="586398"/>
    <lineage>
        <taxon>Eukaryota</taxon>
        <taxon>Viridiplantae</taxon>
        <taxon>Streptophyta</taxon>
        <taxon>Embryophyta</taxon>
        <taxon>Tracheophyta</taxon>
        <taxon>Spermatophyta</taxon>
        <taxon>Magnoliopsida</taxon>
        <taxon>eudicotyledons</taxon>
        <taxon>Gunneridae</taxon>
        <taxon>Pentapetalae</taxon>
        <taxon>rosids</taxon>
        <taxon>fabids</taxon>
        <taxon>Malpighiales</taxon>
        <taxon>Linaceae</taxon>
        <taxon>Linum</taxon>
    </lineage>
</organism>
<keyword evidence="2" id="KW-1185">Reference proteome</keyword>
<sequence length="119" mass="13523">MQLSSISSASSSKPRFATICRSHRFFFFFFFLPHHSNSIVESSADLNNSTSLTTDCIVVKVDDQEVSSPIRGEQKIFTAAVAIQISNGQQWSRVVYKREGDDSKRRRSTIIRVKETFVE</sequence>
<dbReference type="AlphaFoldDB" id="A0AAV2DTT4"/>
<dbReference type="Proteomes" id="UP001497516">
    <property type="component" value="Chromosome 3"/>
</dbReference>
<name>A0AAV2DTT4_9ROSI</name>